<feature type="region of interest" description="Disordered" evidence="1">
    <location>
        <begin position="173"/>
        <end position="231"/>
    </location>
</feature>
<comment type="caution">
    <text evidence="3">The sequence shown here is derived from an EMBL/GenBank/DDBJ whole genome shotgun (WGS) entry which is preliminary data.</text>
</comment>
<reference evidence="3" key="1">
    <citation type="journal article" date="2018" name="Genome Biol.">
        <title>SKESA: strategic k-mer extension for scrupulous assemblies.</title>
        <authorList>
            <person name="Souvorov A."/>
            <person name="Agarwala R."/>
            <person name="Lipman D.J."/>
        </authorList>
    </citation>
    <scope>NUCLEOTIDE SEQUENCE</scope>
    <source>
        <strain evidence="3">AZ00058701</strain>
    </source>
</reference>
<feature type="compositionally biased region" description="Basic and acidic residues" evidence="1">
    <location>
        <begin position="184"/>
        <end position="196"/>
    </location>
</feature>
<evidence type="ECO:0000313" key="4">
    <source>
        <dbReference type="Proteomes" id="UP000866496"/>
    </source>
</evidence>
<dbReference type="AlphaFoldDB" id="A0AAN5PL61"/>
<accession>A0AAN5PL61</accession>
<reference evidence="3" key="2">
    <citation type="submission" date="2019-10" db="EMBL/GenBank/DDBJ databases">
        <authorList>
            <consortium name="NCBI Pathogen Detection Project"/>
        </authorList>
    </citation>
    <scope>NUCLEOTIDE SEQUENCE</scope>
    <source>
        <strain evidence="3">AZ00058701</strain>
    </source>
</reference>
<organism evidence="3 4">
    <name type="scientific">Legionella pneumophila</name>
    <dbReference type="NCBI Taxonomy" id="446"/>
    <lineage>
        <taxon>Bacteria</taxon>
        <taxon>Pseudomonadati</taxon>
        <taxon>Pseudomonadota</taxon>
        <taxon>Gammaproteobacteria</taxon>
        <taxon>Legionellales</taxon>
        <taxon>Legionellaceae</taxon>
        <taxon>Legionella</taxon>
    </lineage>
</organism>
<evidence type="ECO:0000256" key="1">
    <source>
        <dbReference type="SAM" id="MobiDB-lite"/>
    </source>
</evidence>
<dbReference type="Proteomes" id="UP000866496">
    <property type="component" value="Unassembled WGS sequence"/>
</dbReference>
<sequence>PKYVEGVELTQEGMHAIFARMGHPEIKSGTIYNGVPTIDQEALDKQGFMPVLTGVGPKRDSGHWIMLIKGSGNQYHLFDPMGKNSGEGYQDILATQLPEGSTLSVIPNDPGLNKGLCGYWVASVGLKARAELNKDNPPDLETLGRTTTEEMRNELTDNGYLKITGWLRAVSDKFPAGDPQPDAKTLRETTEKDLHIEIPSPVPPVKDTAPKEVSTKPTAPQVAPKHSLDSK</sequence>
<dbReference type="GO" id="GO:0016874">
    <property type="term" value="F:ligase activity"/>
    <property type="evidence" value="ECO:0007669"/>
    <property type="project" value="UniProtKB-KW"/>
</dbReference>
<dbReference type="InterPro" id="IPR043934">
    <property type="entry name" value="SidE_DUB"/>
</dbReference>
<dbReference type="GO" id="GO:0016579">
    <property type="term" value="P:protein deubiquitination"/>
    <property type="evidence" value="ECO:0007669"/>
    <property type="project" value="InterPro"/>
</dbReference>
<protein>
    <submittedName>
        <fullName evidence="3">NAD-dependent ubiquitin ligase</fullName>
    </submittedName>
</protein>
<evidence type="ECO:0000259" key="2">
    <source>
        <dbReference type="Pfam" id="PF19049"/>
    </source>
</evidence>
<keyword evidence="3" id="KW-0436">Ligase</keyword>
<feature type="non-terminal residue" evidence="3">
    <location>
        <position position="1"/>
    </location>
</feature>
<proteinExistence type="predicted"/>
<name>A0AAN5PL61_LEGPN</name>
<dbReference type="Pfam" id="PF19049">
    <property type="entry name" value="SidE_DUB"/>
    <property type="match status" value="1"/>
</dbReference>
<feature type="domain" description="SidE DUB" evidence="2">
    <location>
        <begin position="1"/>
        <end position="172"/>
    </location>
</feature>
<gene>
    <name evidence="3" type="ORF">JBJ86_17615</name>
</gene>
<dbReference type="EMBL" id="DACWHX010000286">
    <property type="protein sequence ID" value="HAU1882058.1"/>
    <property type="molecule type" value="Genomic_DNA"/>
</dbReference>
<evidence type="ECO:0000313" key="3">
    <source>
        <dbReference type="EMBL" id="HAU1882058.1"/>
    </source>
</evidence>
<feature type="non-terminal residue" evidence="3">
    <location>
        <position position="231"/>
    </location>
</feature>